<proteinExistence type="predicted"/>
<organism evidence="1 2">
    <name type="scientific">Nostoc paludosum FACHB-159</name>
    <dbReference type="NCBI Taxonomy" id="2692908"/>
    <lineage>
        <taxon>Bacteria</taxon>
        <taxon>Bacillati</taxon>
        <taxon>Cyanobacteriota</taxon>
        <taxon>Cyanophyceae</taxon>
        <taxon>Nostocales</taxon>
        <taxon>Nostocaceae</taxon>
        <taxon>Nostoc</taxon>
    </lineage>
</organism>
<reference evidence="1 2" key="1">
    <citation type="journal article" date="2020" name="ISME J.">
        <title>Comparative genomics reveals insights into cyanobacterial evolution and habitat adaptation.</title>
        <authorList>
            <person name="Chen M.Y."/>
            <person name="Teng W.K."/>
            <person name="Zhao L."/>
            <person name="Hu C.X."/>
            <person name="Zhou Y.K."/>
            <person name="Han B.P."/>
            <person name="Song L.R."/>
            <person name="Shu W.S."/>
        </authorList>
    </citation>
    <scope>NUCLEOTIDE SEQUENCE [LARGE SCALE GENOMIC DNA]</scope>
    <source>
        <strain evidence="1 2">FACHB-159</strain>
    </source>
</reference>
<gene>
    <name evidence="1" type="ORF">H6H03_22805</name>
</gene>
<sequence length="53" mass="6151">MSKLIRDVVMHWIYIEVWLTTKPFLYLLKIGHWASGTCTERTPTGKQATRSVS</sequence>
<dbReference type="Proteomes" id="UP000637383">
    <property type="component" value="Unassembled WGS sequence"/>
</dbReference>
<name>A0ABR8KB03_9NOSO</name>
<accession>A0ABR8KB03</accession>
<evidence type="ECO:0000313" key="1">
    <source>
        <dbReference type="EMBL" id="MBD2736685.1"/>
    </source>
</evidence>
<evidence type="ECO:0000313" key="2">
    <source>
        <dbReference type="Proteomes" id="UP000637383"/>
    </source>
</evidence>
<protein>
    <submittedName>
        <fullName evidence="1">Uncharacterized protein</fullName>
    </submittedName>
</protein>
<dbReference type="EMBL" id="JACJTU010000023">
    <property type="protein sequence ID" value="MBD2736685.1"/>
    <property type="molecule type" value="Genomic_DNA"/>
</dbReference>
<keyword evidence="2" id="KW-1185">Reference proteome</keyword>
<comment type="caution">
    <text evidence="1">The sequence shown here is derived from an EMBL/GenBank/DDBJ whole genome shotgun (WGS) entry which is preliminary data.</text>
</comment>